<comment type="subcellular location">
    <subcellularLocation>
        <location evidence="1">Membrane</location>
        <topology evidence="1">Multi-pass membrane protein</topology>
    </subcellularLocation>
</comment>
<dbReference type="InterPro" id="IPR050638">
    <property type="entry name" value="AA-Vitamin_Transporters"/>
</dbReference>
<dbReference type="InterPro" id="IPR037185">
    <property type="entry name" value="EmrE-like"/>
</dbReference>
<feature type="transmembrane region" description="Helical" evidence="5">
    <location>
        <begin position="160"/>
        <end position="181"/>
    </location>
</feature>
<evidence type="ECO:0000256" key="4">
    <source>
        <dbReference type="ARBA" id="ARBA00023136"/>
    </source>
</evidence>
<keyword evidence="2 5" id="KW-0812">Transmembrane</keyword>
<evidence type="ECO:0000313" key="9">
    <source>
        <dbReference type="EMBL" id="CAB5026761.1"/>
    </source>
</evidence>
<feature type="transmembrane region" description="Helical" evidence="5">
    <location>
        <begin position="22"/>
        <end position="40"/>
    </location>
</feature>
<accession>A0A6J7KAB8</accession>
<dbReference type="SUPFAM" id="SSF103481">
    <property type="entry name" value="Multidrug resistance efflux transporter EmrE"/>
    <property type="match status" value="2"/>
</dbReference>
<feature type="transmembrane region" description="Helical" evidence="5">
    <location>
        <begin position="46"/>
        <end position="66"/>
    </location>
</feature>
<dbReference type="PANTHER" id="PTHR32322:SF9">
    <property type="entry name" value="AMINO-ACID METABOLITE EFFLUX PUMP-RELATED"/>
    <property type="match status" value="1"/>
</dbReference>
<evidence type="ECO:0000256" key="5">
    <source>
        <dbReference type="SAM" id="Phobius"/>
    </source>
</evidence>
<evidence type="ECO:0000313" key="8">
    <source>
        <dbReference type="EMBL" id="CAB4951619.1"/>
    </source>
</evidence>
<feature type="transmembrane region" description="Helical" evidence="5">
    <location>
        <begin position="193"/>
        <end position="213"/>
    </location>
</feature>
<evidence type="ECO:0000256" key="1">
    <source>
        <dbReference type="ARBA" id="ARBA00004141"/>
    </source>
</evidence>
<evidence type="ECO:0000313" key="7">
    <source>
        <dbReference type="EMBL" id="CAB4852642.1"/>
    </source>
</evidence>
<feature type="transmembrane region" description="Helical" evidence="5">
    <location>
        <begin position="219"/>
        <end position="243"/>
    </location>
</feature>
<feature type="transmembrane region" description="Helical" evidence="5">
    <location>
        <begin position="137"/>
        <end position="154"/>
    </location>
</feature>
<sequence length="312" mass="32598">MATPGTTSTADLPPLRAWLPDYVILALIWGSSFMLVKVSVEEFTGVGSSFLRQVIGTITLLSFMLIGRHRFPPRALWGHIAVIALLMSVLPGTLISISQSYISSGLAAILNSTVPLATLVVVLAAYRDEEVLTRARAFGLFIGFGGVLVVLGAWNGFGEVSWIGVALVLASVVGPAIAFPYTRQHLSGNVEAIPLVATQILFSAIIMIPWVLVTGVTHSAVTLGPVAALTTLGVISTGVAYTLNFRIITVAGATTLASVTYLLPVVAVVTGALVLGERLAWYQPVGGAVVLAGAAISQGRLRLVRRPSSATA</sequence>
<dbReference type="EMBL" id="CAFBPU010000009">
    <property type="protein sequence ID" value="CAB5026761.1"/>
    <property type="molecule type" value="Genomic_DNA"/>
</dbReference>
<dbReference type="EMBL" id="CAFBND010000082">
    <property type="protein sequence ID" value="CAB4951619.1"/>
    <property type="molecule type" value="Genomic_DNA"/>
</dbReference>
<name>A0A6J7KAB8_9ZZZZ</name>
<reference evidence="8" key="1">
    <citation type="submission" date="2020-05" db="EMBL/GenBank/DDBJ databases">
        <authorList>
            <person name="Chiriac C."/>
            <person name="Salcher M."/>
            <person name="Ghai R."/>
            <person name="Kavagutti S V."/>
        </authorList>
    </citation>
    <scope>NUCLEOTIDE SEQUENCE</scope>
</reference>
<proteinExistence type="predicted"/>
<dbReference type="InterPro" id="IPR000620">
    <property type="entry name" value="EamA_dom"/>
</dbReference>
<evidence type="ECO:0000259" key="6">
    <source>
        <dbReference type="Pfam" id="PF00892"/>
    </source>
</evidence>
<feature type="domain" description="EamA" evidence="6">
    <location>
        <begin position="23"/>
        <end position="151"/>
    </location>
</feature>
<dbReference type="Pfam" id="PF00892">
    <property type="entry name" value="EamA"/>
    <property type="match status" value="2"/>
</dbReference>
<dbReference type="AlphaFoldDB" id="A0A6J7KAB8"/>
<feature type="domain" description="EamA" evidence="6">
    <location>
        <begin position="163"/>
        <end position="296"/>
    </location>
</feature>
<evidence type="ECO:0000256" key="3">
    <source>
        <dbReference type="ARBA" id="ARBA00022989"/>
    </source>
</evidence>
<feature type="transmembrane region" description="Helical" evidence="5">
    <location>
        <begin position="250"/>
        <end position="274"/>
    </location>
</feature>
<dbReference type="PANTHER" id="PTHR32322">
    <property type="entry name" value="INNER MEMBRANE TRANSPORTER"/>
    <property type="match status" value="1"/>
</dbReference>
<dbReference type="GO" id="GO:0016020">
    <property type="term" value="C:membrane"/>
    <property type="evidence" value="ECO:0007669"/>
    <property type="project" value="UniProtKB-SubCell"/>
</dbReference>
<feature type="transmembrane region" description="Helical" evidence="5">
    <location>
        <begin position="101"/>
        <end position="125"/>
    </location>
</feature>
<organism evidence="8">
    <name type="scientific">freshwater metagenome</name>
    <dbReference type="NCBI Taxonomy" id="449393"/>
    <lineage>
        <taxon>unclassified sequences</taxon>
        <taxon>metagenomes</taxon>
        <taxon>ecological metagenomes</taxon>
    </lineage>
</organism>
<gene>
    <name evidence="7" type="ORF">UFOPK3268_01745</name>
    <name evidence="8" type="ORF">UFOPK3752_01692</name>
    <name evidence="9" type="ORF">UFOPK4150_00602</name>
</gene>
<feature type="transmembrane region" description="Helical" evidence="5">
    <location>
        <begin position="75"/>
        <end position="95"/>
    </location>
</feature>
<keyword evidence="3 5" id="KW-1133">Transmembrane helix</keyword>
<feature type="transmembrane region" description="Helical" evidence="5">
    <location>
        <begin position="280"/>
        <end position="297"/>
    </location>
</feature>
<keyword evidence="4 5" id="KW-0472">Membrane</keyword>
<protein>
    <submittedName>
        <fullName evidence="8">Unannotated protein</fullName>
    </submittedName>
</protein>
<evidence type="ECO:0000256" key="2">
    <source>
        <dbReference type="ARBA" id="ARBA00022692"/>
    </source>
</evidence>
<dbReference type="EMBL" id="CAFBIZ010000291">
    <property type="protein sequence ID" value="CAB4852642.1"/>
    <property type="molecule type" value="Genomic_DNA"/>
</dbReference>